<keyword evidence="3" id="KW-1185">Reference proteome</keyword>
<evidence type="ECO:0000313" key="3">
    <source>
        <dbReference type="Proteomes" id="UP000223606"/>
    </source>
</evidence>
<dbReference type="AlphaFoldDB" id="A0A2C9D5A6"/>
<proteinExistence type="predicted"/>
<dbReference type="OrthoDB" id="5801125at2"/>
<evidence type="ECO:0000313" key="2">
    <source>
        <dbReference type="EMBL" id="SON55370.1"/>
    </source>
</evidence>
<reference evidence="3" key="1">
    <citation type="submission" date="2017-09" db="EMBL/GenBank/DDBJ databases">
        <title>Genome sequence of Nannocystis excedens DSM 71.</title>
        <authorList>
            <person name="Blom J."/>
        </authorList>
    </citation>
    <scope>NUCLEOTIDE SEQUENCE [LARGE SCALE GENOMIC DNA]</scope>
    <source>
        <strain evidence="3">type strain: E19</strain>
    </source>
</reference>
<dbReference type="EMBL" id="LT960614">
    <property type="protein sequence ID" value="SON55370.1"/>
    <property type="molecule type" value="Genomic_DNA"/>
</dbReference>
<dbReference type="KEGG" id="hdi:HDIA_1829"/>
<dbReference type="RefSeq" id="WP_099555889.1">
    <property type="nucleotide sequence ID" value="NZ_LT960614.1"/>
</dbReference>
<protein>
    <recommendedName>
        <fullName evidence="4">Ca-activated chloride channel family protein</fullName>
    </recommendedName>
</protein>
<dbReference type="Proteomes" id="UP000223606">
    <property type="component" value="Chromosome 1"/>
</dbReference>
<dbReference type="InterPro" id="IPR011990">
    <property type="entry name" value="TPR-like_helical_dom_sf"/>
</dbReference>
<gene>
    <name evidence="2" type="ORF">HDIA_1829</name>
</gene>
<evidence type="ECO:0000256" key="1">
    <source>
        <dbReference type="SAM" id="MobiDB-lite"/>
    </source>
</evidence>
<accession>A0A2C9D5A6</accession>
<dbReference type="SUPFAM" id="SSF48452">
    <property type="entry name" value="TPR-like"/>
    <property type="match status" value="1"/>
</dbReference>
<dbReference type="Gene3D" id="1.25.40.10">
    <property type="entry name" value="Tetratricopeptide repeat domain"/>
    <property type="match status" value="1"/>
</dbReference>
<name>A0A2C9D5A6_9HYPH</name>
<evidence type="ECO:0008006" key="4">
    <source>
        <dbReference type="Google" id="ProtNLM"/>
    </source>
</evidence>
<feature type="region of interest" description="Disordered" evidence="1">
    <location>
        <begin position="138"/>
        <end position="157"/>
    </location>
</feature>
<sequence>MKRPLLIIVLGLVCLTLAGPEAIGRILLWTGFSGPASRLAAFVDDPASRGLMLYRGGRHAEADAALRQAGRDQTFNRALTLAATGRHGLAVAYLDAVLFANPADAEAAATRDLILPFAPVVRGDSNAPGRITGYGGNMAPTPPGGQGLPSTPDPEAQKPFAARSYAASDAWLETIADDPGEFLRLRLDKEYERRAALGLVRPQEADPW</sequence>
<organism evidence="2 3">
    <name type="scientific">Hartmannibacter diazotrophicus</name>
    <dbReference type="NCBI Taxonomy" id="1482074"/>
    <lineage>
        <taxon>Bacteria</taxon>
        <taxon>Pseudomonadati</taxon>
        <taxon>Pseudomonadota</taxon>
        <taxon>Alphaproteobacteria</taxon>
        <taxon>Hyphomicrobiales</taxon>
        <taxon>Pleomorphomonadaceae</taxon>
        <taxon>Hartmannibacter</taxon>
    </lineage>
</organism>